<protein>
    <recommendedName>
        <fullName evidence="1">Glutaredoxin domain-containing protein</fullName>
    </recommendedName>
</protein>
<dbReference type="PROSITE" id="PS51354">
    <property type="entry name" value="GLUTAREDOXIN_2"/>
    <property type="match status" value="1"/>
</dbReference>
<dbReference type="Pfam" id="PF00462">
    <property type="entry name" value="Glutaredoxin"/>
    <property type="match status" value="1"/>
</dbReference>
<dbReference type="InterPro" id="IPR002109">
    <property type="entry name" value="Glutaredoxin"/>
</dbReference>
<dbReference type="InterPro" id="IPR036249">
    <property type="entry name" value="Thioredoxin-like_sf"/>
</dbReference>
<dbReference type="Gene3D" id="3.40.30.10">
    <property type="entry name" value="Glutaredoxin"/>
    <property type="match status" value="1"/>
</dbReference>
<gene>
    <name evidence="2" type="ORF">METZ01_LOCUS484139</name>
</gene>
<organism evidence="2">
    <name type="scientific">marine metagenome</name>
    <dbReference type="NCBI Taxonomy" id="408172"/>
    <lineage>
        <taxon>unclassified sequences</taxon>
        <taxon>metagenomes</taxon>
        <taxon>ecological metagenomes</taxon>
    </lineage>
</organism>
<feature type="domain" description="Glutaredoxin" evidence="1">
    <location>
        <begin position="5"/>
        <end position="41"/>
    </location>
</feature>
<sequence>MDDMILIYTHPDCTYSEAAKDELHRADVPFKEIDLSINPEAW</sequence>
<reference evidence="2" key="1">
    <citation type="submission" date="2018-05" db="EMBL/GenBank/DDBJ databases">
        <authorList>
            <person name="Lanie J.A."/>
            <person name="Ng W.-L."/>
            <person name="Kazmierczak K.M."/>
            <person name="Andrzejewski T.M."/>
            <person name="Davidsen T.M."/>
            <person name="Wayne K.J."/>
            <person name="Tettelin H."/>
            <person name="Glass J.I."/>
            <person name="Rusch D."/>
            <person name="Podicherti R."/>
            <person name="Tsui H.-C.T."/>
            <person name="Winkler M.E."/>
        </authorList>
    </citation>
    <scope>NUCLEOTIDE SEQUENCE</scope>
</reference>
<dbReference type="SUPFAM" id="SSF52833">
    <property type="entry name" value="Thioredoxin-like"/>
    <property type="match status" value="1"/>
</dbReference>
<proteinExistence type="predicted"/>
<evidence type="ECO:0000259" key="1">
    <source>
        <dbReference type="Pfam" id="PF00462"/>
    </source>
</evidence>
<dbReference type="EMBL" id="UINC01208644">
    <property type="protein sequence ID" value="SVE31285.1"/>
    <property type="molecule type" value="Genomic_DNA"/>
</dbReference>
<dbReference type="AlphaFoldDB" id="A0A383CHT1"/>
<accession>A0A383CHT1</accession>
<name>A0A383CHT1_9ZZZZ</name>
<evidence type="ECO:0000313" key="2">
    <source>
        <dbReference type="EMBL" id="SVE31285.1"/>
    </source>
</evidence>